<accession>A0AA40AI73</accession>
<evidence type="ECO:0000313" key="2">
    <source>
        <dbReference type="EMBL" id="KAK0716308.1"/>
    </source>
</evidence>
<dbReference type="EMBL" id="JAUKUA010000004">
    <property type="protein sequence ID" value="KAK0716308.1"/>
    <property type="molecule type" value="Genomic_DNA"/>
</dbReference>
<feature type="signal peptide" evidence="1">
    <location>
        <begin position="1"/>
        <end position="29"/>
    </location>
</feature>
<dbReference type="Proteomes" id="UP001172102">
    <property type="component" value="Unassembled WGS sequence"/>
</dbReference>
<sequence>MVLARKIPFFLSRPLLAVVGRCAAGKALAIDSTAVCPQIVQLLVPRHHMHLTTFRSECFHHSVNHCSTTLWC</sequence>
<gene>
    <name evidence="2" type="ORF">B0H67DRAFT_582830</name>
</gene>
<evidence type="ECO:0000313" key="3">
    <source>
        <dbReference type="Proteomes" id="UP001172102"/>
    </source>
</evidence>
<feature type="non-terminal residue" evidence="2">
    <location>
        <position position="72"/>
    </location>
</feature>
<reference evidence="2" key="1">
    <citation type="submission" date="2023-06" db="EMBL/GenBank/DDBJ databases">
        <title>Genome-scale phylogeny and comparative genomics of the fungal order Sordariales.</title>
        <authorList>
            <consortium name="Lawrence Berkeley National Laboratory"/>
            <person name="Hensen N."/>
            <person name="Bonometti L."/>
            <person name="Westerberg I."/>
            <person name="Brannstrom I.O."/>
            <person name="Guillou S."/>
            <person name="Cros-Aarteil S."/>
            <person name="Calhoun S."/>
            <person name="Haridas S."/>
            <person name="Kuo A."/>
            <person name="Mondo S."/>
            <person name="Pangilinan J."/>
            <person name="Riley R."/>
            <person name="Labutti K."/>
            <person name="Andreopoulos B."/>
            <person name="Lipzen A."/>
            <person name="Chen C."/>
            <person name="Yanf M."/>
            <person name="Daum C."/>
            <person name="Ng V."/>
            <person name="Clum A."/>
            <person name="Steindorff A."/>
            <person name="Ohm R."/>
            <person name="Martin F."/>
            <person name="Silar P."/>
            <person name="Natvig D."/>
            <person name="Lalanne C."/>
            <person name="Gautier V."/>
            <person name="Ament-Velasquez S.L."/>
            <person name="Kruys A."/>
            <person name="Hutchinson M.I."/>
            <person name="Powell A.J."/>
            <person name="Barry K."/>
            <person name="Miller A.N."/>
            <person name="Grigoriev I.V."/>
            <person name="Debuchy R."/>
            <person name="Gladieux P."/>
            <person name="Thoren M.H."/>
            <person name="Johannesson H."/>
        </authorList>
    </citation>
    <scope>NUCLEOTIDE SEQUENCE</scope>
    <source>
        <strain evidence="2">SMH4607-1</strain>
    </source>
</reference>
<organism evidence="2 3">
    <name type="scientific">Lasiosphaeris hirsuta</name>
    <dbReference type="NCBI Taxonomy" id="260670"/>
    <lineage>
        <taxon>Eukaryota</taxon>
        <taxon>Fungi</taxon>
        <taxon>Dikarya</taxon>
        <taxon>Ascomycota</taxon>
        <taxon>Pezizomycotina</taxon>
        <taxon>Sordariomycetes</taxon>
        <taxon>Sordariomycetidae</taxon>
        <taxon>Sordariales</taxon>
        <taxon>Lasiosphaeriaceae</taxon>
        <taxon>Lasiosphaeris</taxon>
    </lineage>
</organism>
<keyword evidence="3" id="KW-1185">Reference proteome</keyword>
<name>A0AA40AI73_9PEZI</name>
<evidence type="ECO:0008006" key="4">
    <source>
        <dbReference type="Google" id="ProtNLM"/>
    </source>
</evidence>
<keyword evidence="1" id="KW-0732">Signal</keyword>
<dbReference type="AlphaFoldDB" id="A0AA40AI73"/>
<feature type="chain" id="PRO_5041429756" description="Secreted protein" evidence="1">
    <location>
        <begin position="30"/>
        <end position="72"/>
    </location>
</feature>
<protein>
    <recommendedName>
        <fullName evidence="4">Secreted protein</fullName>
    </recommendedName>
</protein>
<evidence type="ECO:0000256" key="1">
    <source>
        <dbReference type="SAM" id="SignalP"/>
    </source>
</evidence>
<proteinExistence type="predicted"/>
<comment type="caution">
    <text evidence="2">The sequence shown here is derived from an EMBL/GenBank/DDBJ whole genome shotgun (WGS) entry which is preliminary data.</text>
</comment>